<feature type="domain" description="ATP-dependent DNA helicase RecQ zinc-binding" evidence="4">
    <location>
        <begin position="33"/>
        <end position="78"/>
    </location>
</feature>
<feature type="compositionally biased region" description="Low complexity" evidence="1">
    <location>
        <begin position="136"/>
        <end position="159"/>
    </location>
</feature>
<gene>
    <name evidence="5" type="ORF">RhiirA1_404309</name>
</gene>
<comment type="caution">
    <text evidence="5">The sequence shown here is derived from an EMBL/GenBank/DDBJ whole genome shotgun (WGS) entry which is preliminary data.</text>
</comment>
<organism evidence="5 6">
    <name type="scientific">Rhizophagus irregularis</name>
    <dbReference type="NCBI Taxonomy" id="588596"/>
    <lineage>
        <taxon>Eukaryota</taxon>
        <taxon>Fungi</taxon>
        <taxon>Fungi incertae sedis</taxon>
        <taxon>Mucoromycota</taxon>
        <taxon>Glomeromycotina</taxon>
        <taxon>Glomeromycetes</taxon>
        <taxon>Glomerales</taxon>
        <taxon>Glomeraceae</taxon>
        <taxon>Rhizophagus</taxon>
    </lineage>
</organism>
<keyword evidence="2" id="KW-0812">Transmembrane</keyword>
<keyword evidence="2" id="KW-1133">Transmembrane helix</keyword>
<dbReference type="InterPro" id="IPR036779">
    <property type="entry name" value="LysM_dom_sf"/>
</dbReference>
<dbReference type="Gene3D" id="3.10.350.10">
    <property type="entry name" value="LysM domain"/>
    <property type="match status" value="1"/>
</dbReference>
<dbReference type="Proteomes" id="UP000232688">
    <property type="component" value="Unassembled WGS sequence"/>
</dbReference>
<dbReference type="InterPro" id="IPR018392">
    <property type="entry name" value="LysM"/>
</dbReference>
<feature type="domain" description="LysM" evidence="3">
    <location>
        <begin position="165"/>
        <end position="186"/>
    </location>
</feature>
<reference evidence="5 6" key="2">
    <citation type="submission" date="2017-10" db="EMBL/GenBank/DDBJ databases">
        <title>Genome analyses suggest a sexual origin of heterokaryosis in a supposedly ancient asexual fungus.</title>
        <authorList>
            <person name="Corradi N."/>
            <person name="Sedzielewska K."/>
            <person name="Noel J."/>
            <person name="Charron P."/>
            <person name="Farinelli L."/>
            <person name="Marton T."/>
            <person name="Kruger M."/>
            <person name="Pelin A."/>
            <person name="Brachmann A."/>
            <person name="Corradi N."/>
        </authorList>
    </citation>
    <scope>NUCLEOTIDE SEQUENCE [LARGE SCALE GENOMIC DNA]</scope>
    <source>
        <strain evidence="5 6">A1</strain>
    </source>
</reference>
<evidence type="ECO:0000259" key="3">
    <source>
        <dbReference type="Pfam" id="PF01476"/>
    </source>
</evidence>
<accession>A0A2N0QQY2</accession>
<evidence type="ECO:0000256" key="1">
    <source>
        <dbReference type="SAM" id="MobiDB-lite"/>
    </source>
</evidence>
<evidence type="ECO:0000256" key="2">
    <source>
        <dbReference type="SAM" id="Phobius"/>
    </source>
</evidence>
<dbReference type="EMBL" id="LLXH01004198">
    <property type="protein sequence ID" value="PKC53457.1"/>
    <property type="molecule type" value="Genomic_DNA"/>
</dbReference>
<name>A0A2N0QQY2_9GLOM</name>
<feature type="transmembrane region" description="Helical" evidence="2">
    <location>
        <begin position="208"/>
        <end position="229"/>
    </location>
</feature>
<sequence>MIQNGEISETALRVLDYWMVQLPREQVAHILTEMKREKLLEIDEMMGIVRTEKCMRERIVHYFGQTLASKPENCCEGCGLTFSDIIRPREKDKASYRPITWRERIERNNEQSDNESILDSTDQQQNEEQNDVGQAPNNSSSPNNPIETNNGEQENNNENTNSNVHIVKVGDTLYSIATDNNTTVEQEYIKMKNIKYVEFCKRRKGWTIMIYIVLSIILIFCIALLLYMIKEAFEHNVLHHVIELKGVCEEQFKLFFISDIHNRIIREEEIGDKKGNFDGVIIGGDLADKRTPIERLIKNIQL</sequence>
<dbReference type="CDD" id="cd00118">
    <property type="entry name" value="LysM"/>
    <property type="match status" value="1"/>
</dbReference>
<feature type="compositionally biased region" description="Polar residues" evidence="1">
    <location>
        <begin position="114"/>
        <end position="127"/>
    </location>
</feature>
<dbReference type="AlphaFoldDB" id="A0A2N0QQY2"/>
<feature type="region of interest" description="Disordered" evidence="1">
    <location>
        <begin position="104"/>
        <end position="159"/>
    </location>
</feature>
<evidence type="ECO:0000313" key="6">
    <source>
        <dbReference type="Proteomes" id="UP000232688"/>
    </source>
</evidence>
<evidence type="ECO:0008006" key="7">
    <source>
        <dbReference type="Google" id="ProtNLM"/>
    </source>
</evidence>
<dbReference type="InterPro" id="IPR032284">
    <property type="entry name" value="RecQ_Zn-bd"/>
</dbReference>
<dbReference type="Pfam" id="PF16124">
    <property type="entry name" value="RecQ_Zn_bind"/>
    <property type="match status" value="1"/>
</dbReference>
<dbReference type="Pfam" id="PF01476">
    <property type="entry name" value="LysM"/>
    <property type="match status" value="1"/>
</dbReference>
<evidence type="ECO:0000259" key="4">
    <source>
        <dbReference type="Pfam" id="PF16124"/>
    </source>
</evidence>
<dbReference type="InterPro" id="IPR029052">
    <property type="entry name" value="Metallo-depent_PP-like"/>
</dbReference>
<dbReference type="SUPFAM" id="SSF56300">
    <property type="entry name" value="Metallo-dependent phosphatases"/>
    <property type="match status" value="1"/>
</dbReference>
<keyword evidence="2" id="KW-0472">Membrane</keyword>
<dbReference type="VEuPathDB" id="FungiDB:RhiirA1_404309"/>
<reference evidence="5 6" key="1">
    <citation type="submission" date="2017-10" db="EMBL/GenBank/DDBJ databases">
        <title>Extensive intraspecific genome diversity in a model arbuscular mycorrhizal fungus.</title>
        <authorList>
            <person name="Chen E.C.H."/>
            <person name="Morin E."/>
            <person name="Baudet D."/>
            <person name="Noel J."/>
            <person name="Ndikumana S."/>
            <person name="Charron P."/>
            <person name="St-Onge C."/>
            <person name="Giorgi J."/>
            <person name="Grigoriev I.V."/>
            <person name="Roux C."/>
            <person name="Martin F.M."/>
            <person name="Corradi N."/>
        </authorList>
    </citation>
    <scope>NUCLEOTIDE SEQUENCE [LARGE SCALE GENOMIC DNA]</scope>
    <source>
        <strain evidence="5 6">A1</strain>
    </source>
</reference>
<proteinExistence type="predicted"/>
<protein>
    <recommendedName>
        <fullName evidence="7">LysM domain-containing protein</fullName>
    </recommendedName>
</protein>
<evidence type="ECO:0000313" key="5">
    <source>
        <dbReference type="EMBL" id="PKC53457.1"/>
    </source>
</evidence>